<dbReference type="CDD" id="cd00009">
    <property type="entry name" value="AAA"/>
    <property type="match status" value="1"/>
</dbReference>
<keyword evidence="2" id="KW-0067">ATP-binding</keyword>
<proteinExistence type="predicted"/>
<name>A0ABY7BNP3_9FIRM</name>
<feature type="domain" description="AAA+ ATPase" evidence="1">
    <location>
        <begin position="189"/>
        <end position="319"/>
    </location>
</feature>
<dbReference type="GO" id="GO:0005524">
    <property type="term" value="F:ATP binding"/>
    <property type="evidence" value="ECO:0007669"/>
    <property type="project" value="UniProtKB-KW"/>
</dbReference>
<dbReference type="EMBL" id="CP113865">
    <property type="protein sequence ID" value="WAM34435.1"/>
    <property type="molecule type" value="Genomic_DNA"/>
</dbReference>
<dbReference type="PANTHER" id="PTHR30050:SF4">
    <property type="entry name" value="ATP-BINDING PROTEIN RV3427C IN INSERTION SEQUENCE-RELATED"/>
    <property type="match status" value="1"/>
</dbReference>
<protein>
    <submittedName>
        <fullName evidence="2">ATP-binding protein</fullName>
    </submittedName>
</protein>
<evidence type="ECO:0000259" key="1">
    <source>
        <dbReference type="SMART" id="SM00382"/>
    </source>
</evidence>
<gene>
    <name evidence="2" type="ORF">OTK00_000638</name>
</gene>
<dbReference type="InterPro" id="IPR003593">
    <property type="entry name" value="AAA+_ATPase"/>
</dbReference>
<dbReference type="InterPro" id="IPR013317">
    <property type="entry name" value="DnaA_dom"/>
</dbReference>
<keyword evidence="3" id="KW-1185">Reference proteome</keyword>
<sequence>MMTMMNKKKIVETINRIYQQRRQNAEIAREKKIAELSSKSKEFADLNQKIIKAGLKLSQASLSQNQADIEKYTKVLDNLIQKRTKLLISLGLGKDYLEPGYTCQTCKDTGFVVGEKGIEVCRCRTQLFIELLYQQSKLKDILKEHNFKNFNLEFYSKEIDPKEGISPYENMLNIIKEVKKFVKNFDKPSQKGLLFYGSTGLGKTFLAHCIAKEIIDRKKTVIFLDSIAFFEILKEKYSKMVRLYDEVDDEEYKSLEEVDLLIIDDLGNEGKGTEFCHGVFQSFLDKRYMTNKKTIITTNYNIDGLLKLYSDKTMGRLHEYFMFLHLFGEDIRVIKAKTQLEKRAT</sequence>
<evidence type="ECO:0000313" key="3">
    <source>
        <dbReference type="Proteomes" id="UP001164909"/>
    </source>
</evidence>
<dbReference type="InterPro" id="IPR027417">
    <property type="entry name" value="P-loop_NTPase"/>
</dbReference>
<keyword evidence="2" id="KW-0547">Nucleotide-binding</keyword>
<organism evidence="2 3">
    <name type="scientific">Caldicellulosiruptor morganii</name>
    <dbReference type="NCBI Taxonomy" id="1387555"/>
    <lineage>
        <taxon>Bacteria</taxon>
        <taxon>Bacillati</taxon>
        <taxon>Bacillota</taxon>
        <taxon>Bacillota incertae sedis</taxon>
        <taxon>Caldicellulosiruptorales</taxon>
        <taxon>Caldicellulosiruptoraceae</taxon>
        <taxon>Caldicellulosiruptor</taxon>
    </lineage>
</organism>
<dbReference type="NCBIfam" id="NF005304">
    <property type="entry name" value="PRK06835.1"/>
    <property type="match status" value="1"/>
</dbReference>
<dbReference type="Pfam" id="PF00308">
    <property type="entry name" value="Bac_DnaA"/>
    <property type="match status" value="1"/>
</dbReference>
<dbReference type="PANTHER" id="PTHR30050">
    <property type="entry name" value="CHROMOSOMAL REPLICATION INITIATOR PROTEIN DNAA"/>
    <property type="match status" value="1"/>
</dbReference>
<reference evidence="2" key="1">
    <citation type="submission" date="2022-12" db="EMBL/GenBank/DDBJ databases">
        <authorList>
            <person name="Bing R.G."/>
            <person name="Willard D.J."/>
            <person name="Manesh M.J.H."/>
            <person name="Laemthong T."/>
            <person name="Crosby J.R."/>
            <person name="Kelly R.M."/>
        </authorList>
    </citation>
    <scope>NUCLEOTIDE SEQUENCE</scope>
    <source>
        <strain evidence="2">DSM 8990</strain>
    </source>
</reference>
<dbReference type="Proteomes" id="UP001164909">
    <property type="component" value="Chromosome"/>
</dbReference>
<accession>A0ABY7BNP3</accession>
<dbReference type="SMART" id="SM00382">
    <property type="entry name" value="AAA"/>
    <property type="match status" value="1"/>
</dbReference>
<dbReference type="SUPFAM" id="SSF52540">
    <property type="entry name" value="P-loop containing nucleoside triphosphate hydrolases"/>
    <property type="match status" value="1"/>
</dbReference>
<evidence type="ECO:0000313" key="2">
    <source>
        <dbReference type="EMBL" id="WAM34435.1"/>
    </source>
</evidence>
<dbReference type="Gene3D" id="3.40.50.300">
    <property type="entry name" value="P-loop containing nucleotide triphosphate hydrolases"/>
    <property type="match status" value="1"/>
</dbReference>